<reference evidence="2" key="1">
    <citation type="submission" date="2022-11" db="UniProtKB">
        <authorList>
            <consortium name="WormBaseParasite"/>
        </authorList>
    </citation>
    <scope>IDENTIFICATION</scope>
</reference>
<dbReference type="AlphaFoldDB" id="A0A915L4G8"/>
<dbReference type="Proteomes" id="UP000887565">
    <property type="component" value="Unplaced"/>
</dbReference>
<protein>
    <submittedName>
        <fullName evidence="2">Uncharacterized protein</fullName>
    </submittedName>
</protein>
<evidence type="ECO:0000313" key="1">
    <source>
        <dbReference type="Proteomes" id="UP000887565"/>
    </source>
</evidence>
<accession>A0A915L4G8</accession>
<dbReference type="WBParaSite" id="nRc.2.0.1.t45647-RA">
    <property type="protein sequence ID" value="nRc.2.0.1.t45647-RA"/>
    <property type="gene ID" value="nRc.2.0.1.g45647"/>
</dbReference>
<sequence>MVLLLHKVAHAAHTVQQIWSNYQWAEHFMPNYLQLITNWGCGKVMDVGSDIELLVVVDGVNVKAMGGNDAVVMGGSAVVGKACSTSIGIGGNGTLNSGC</sequence>
<keyword evidence="1" id="KW-1185">Reference proteome</keyword>
<proteinExistence type="predicted"/>
<name>A0A915L4G8_ROMCU</name>
<evidence type="ECO:0000313" key="2">
    <source>
        <dbReference type="WBParaSite" id="nRc.2.0.1.t45647-RA"/>
    </source>
</evidence>
<organism evidence="1 2">
    <name type="scientific">Romanomermis culicivorax</name>
    <name type="common">Nematode worm</name>
    <dbReference type="NCBI Taxonomy" id="13658"/>
    <lineage>
        <taxon>Eukaryota</taxon>
        <taxon>Metazoa</taxon>
        <taxon>Ecdysozoa</taxon>
        <taxon>Nematoda</taxon>
        <taxon>Enoplea</taxon>
        <taxon>Dorylaimia</taxon>
        <taxon>Mermithida</taxon>
        <taxon>Mermithoidea</taxon>
        <taxon>Mermithidae</taxon>
        <taxon>Romanomermis</taxon>
    </lineage>
</organism>